<feature type="transmembrane region" description="Helical" evidence="1">
    <location>
        <begin position="12"/>
        <end position="31"/>
    </location>
</feature>
<keyword evidence="1" id="KW-1133">Transmembrane helix</keyword>
<keyword evidence="1" id="KW-0472">Membrane</keyword>
<evidence type="ECO:0000313" key="3">
    <source>
        <dbReference type="Proteomes" id="UP001230145"/>
    </source>
</evidence>
<comment type="caution">
    <text evidence="2">The sequence shown here is derived from an EMBL/GenBank/DDBJ whole genome shotgun (WGS) entry which is preliminary data.</text>
</comment>
<dbReference type="RefSeq" id="WP_307635093.1">
    <property type="nucleotide sequence ID" value="NZ_JAUSQL010000001.1"/>
</dbReference>
<dbReference type="InterPro" id="IPR056390">
    <property type="entry name" value="Holin_phage"/>
</dbReference>
<feature type="transmembrane region" description="Helical" evidence="1">
    <location>
        <begin position="37"/>
        <end position="57"/>
    </location>
</feature>
<name>A0ABT9PM20_9ACTO</name>
<evidence type="ECO:0000313" key="2">
    <source>
        <dbReference type="EMBL" id="MDP9832985.1"/>
    </source>
</evidence>
<evidence type="ECO:0000256" key="1">
    <source>
        <dbReference type="SAM" id="Phobius"/>
    </source>
</evidence>
<dbReference type="Proteomes" id="UP001230145">
    <property type="component" value="Unassembled WGS sequence"/>
</dbReference>
<protein>
    <submittedName>
        <fullName evidence="2">Nicotinamide riboside transporter PnuC</fullName>
    </submittedName>
</protein>
<reference evidence="2 3" key="1">
    <citation type="submission" date="2023-07" db="EMBL/GenBank/DDBJ databases">
        <title>Sequencing the genomes of 1000 actinobacteria strains.</title>
        <authorList>
            <person name="Klenk H.-P."/>
        </authorList>
    </citation>
    <scope>NUCLEOTIDE SEQUENCE [LARGE SCALE GENOMIC DNA]</scope>
    <source>
        <strain evidence="2 3">DSM 19515</strain>
    </source>
</reference>
<keyword evidence="1" id="KW-0812">Transmembrane</keyword>
<accession>A0ABT9PM20</accession>
<proteinExistence type="predicted"/>
<gene>
    <name evidence="2" type="ORF">J2S45_001664</name>
</gene>
<keyword evidence="3" id="KW-1185">Reference proteome</keyword>
<dbReference type="Pfam" id="PF23809">
    <property type="entry name" value="Phage_holin_9"/>
    <property type="match status" value="1"/>
</dbReference>
<organism evidence="2 3">
    <name type="scientific">Trueperella abortisuis</name>
    <dbReference type="NCBI Taxonomy" id="445930"/>
    <lineage>
        <taxon>Bacteria</taxon>
        <taxon>Bacillati</taxon>
        <taxon>Actinomycetota</taxon>
        <taxon>Actinomycetes</taxon>
        <taxon>Actinomycetales</taxon>
        <taxon>Actinomycetaceae</taxon>
        <taxon>Trueperella</taxon>
    </lineage>
</organism>
<sequence length="78" mass="8167">MSTILTPKVRSWIYGVSVALIALLVALGVIVDGLDTQILNLIAAVLGLNSAALASVYRPTKVPQDAPDEPVGYSGLEF</sequence>
<dbReference type="EMBL" id="JAUSQL010000001">
    <property type="protein sequence ID" value="MDP9832985.1"/>
    <property type="molecule type" value="Genomic_DNA"/>
</dbReference>